<proteinExistence type="predicted"/>
<name>A0AC61MXD7_9FIRM</name>
<protein>
    <submittedName>
        <fullName evidence="1">Sugar ABC transporter permease</fullName>
    </submittedName>
</protein>
<keyword evidence="2" id="KW-1185">Reference proteome</keyword>
<accession>A0AC61MXD7</accession>
<sequence length="311" mass="34744">MQRTAGTTVAAPDLRRRGLNYRQKDALWGYGMITIPLIGMLIFVLIPFGMSVYASFTSWPMGQAIEKAKNVGLKNYVDMFNNKLFWQSLGNTFYYMIGIPIGLAISLLLAYAMNRGTHYEKVFRVVYYVPVISSVVAITFVFQQIFNSDVGIINEGLRALGVSDPPNWMSHAGYTKWVIMIMAIWKGLGSSIILYIAGMQGISRSYYEAAQVDGANWWQTFRKITLPLLMPVTFYLIVTGVIGGSQMYVEPRLMFSGNGPNNSTFTTVIHLYDRTFVNSKAGYGSAVAVFLAVIVFILTLIQFKLNGKGDK</sequence>
<reference evidence="1" key="1">
    <citation type="submission" date="2021-01" db="EMBL/GenBank/DDBJ databases">
        <title>Complete genome sequence of Clostridiales bacterium R-7.</title>
        <authorList>
            <person name="Mahoney-Kurpe S.C."/>
            <person name="Palevich N."/>
            <person name="Koike S."/>
            <person name="Moon C.D."/>
            <person name="Attwood G.T."/>
        </authorList>
    </citation>
    <scope>NUCLEOTIDE SEQUENCE</scope>
    <source>
        <strain evidence="1">R-7</strain>
    </source>
</reference>
<dbReference type="EMBL" id="CP068393">
    <property type="protein sequence ID" value="QUC67397.1"/>
    <property type="molecule type" value="Genomic_DNA"/>
</dbReference>
<evidence type="ECO:0000313" key="1">
    <source>
        <dbReference type="EMBL" id="QUC67397.1"/>
    </source>
</evidence>
<evidence type="ECO:0000313" key="2">
    <source>
        <dbReference type="Proteomes" id="UP000682782"/>
    </source>
</evidence>
<gene>
    <name evidence="1" type="ORF">JYE49_01420</name>
</gene>
<dbReference type="Proteomes" id="UP000682782">
    <property type="component" value="Chromosome"/>
</dbReference>
<organism evidence="1 2">
    <name type="scientific">Aristaeella hokkaidonensis</name>
    <dbReference type="NCBI Taxonomy" id="3046382"/>
    <lineage>
        <taxon>Bacteria</taxon>
        <taxon>Bacillati</taxon>
        <taxon>Bacillota</taxon>
        <taxon>Clostridia</taxon>
        <taxon>Eubacteriales</taxon>
        <taxon>Aristaeellaceae</taxon>
        <taxon>Aristaeella</taxon>
    </lineage>
</organism>